<dbReference type="KEGG" id="xbc:ELE36_16365"/>
<keyword evidence="5" id="KW-0997">Cell inner membrane</keyword>
<dbReference type="GO" id="GO:0005886">
    <property type="term" value="C:plasma membrane"/>
    <property type="evidence" value="ECO:0007669"/>
    <property type="project" value="UniProtKB-SubCell"/>
</dbReference>
<evidence type="ECO:0000256" key="7">
    <source>
        <dbReference type="ARBA" id="ARBA00022989"/>
    </source>
</evidence>
<evidence type="ECO:0000256" key="5">
    <source>
        <dbReference type="ARBA" id="ARBA00022519"/>
    </source>
</evidence>
<evidence type="ECO:0000256" key="11">
    <source>
        <dbReference type="SAM" id="Phobius"/>
    </source>
</evidence>
<proteinExistence type="inferred from homology"/>
<keyword evidence="6 11" id="KW-0812">Transmembrane</keyword>
<evidence type="ECO:0000256" key="1">
    <source>
        <dbReference type="ARBA" id="ARBA00004377"/>
    </source>
</evidence>
<name>A0A411HMU7_9GAMM</name>
<evidence type="ECO:0000256" key="3">
    <source>
        <dbReference type="ARBA" id="ARBA00022475"/>
    </source>
</evidence>
<feature type="domain" description="General secretion pathway GspH" evidence="12">
    <location>
        <begin position="44"/>
        <end position="139"/>
    </location>
</feature>
<reference evidence="13 14" key="1">
    <citation type="submission" date="2019-01" db="EMBL/GenBank/DDBJ databases">
        <title>Pseudolysobacter antarctica gen. nov., sp. nov., isolated from Fildes Peninsula, Antarctica.</title>
        <authorList>
            <person name="Wei Z."/>
            <person name="Peng F."/>
        </authorList>
    </citation>
    <scope>NUCLEOTIDE SEQUENCE [LARGE SCALE GENOMIC DNA]</scope>
    <source>
        <strain evidence="13 14">AQ6-296</strain>
    </source>
</reference>
<dbReference type="SUPFAM" id="SSF54523">
    <property type="entry name" value="Pili subunits"/>
    <property type="match status" value="1"/>
</dbReference>
<dbReference type="Pfam" id="PF07963">
    <property type="entry name" value="N_methyl"/>
    <property type="match status" value="1"/>
</dbReference>
<comment type="subcellular location">
    <subcellularLocation>
        <location evidence="1">Cell inner membrane</location>
        <topology evidence="1">Single-pass membrane protein</topology>
    </subcellularLocation>
</comment>
<evidence type="ECO:0000313" key="14">
    <source>
        <dbReference type="Proteomes" id="UP000291562"/>
    </source>
</evidence>
<dbReference type="OrthoDB" id="8481584at2"/>
<dbReference type="InterPro" id="IPR022346">
    <property type="entry name" value="T2SS_GspH"/>
</dbReference>
<dbReference type="Gene3D" id="3.30.700.10">
    <property type="entry name" value="Glycoprotein, Type 4 Pilin"/>
    <property type="match status" value="1"/>
</dbReference>
<comment type="similarity">
    <text evidence="9">Belongs to the GSP H family.</text>
</comment>
<evidence type="ECO:0000313" key="13">
    <source>
        <dbReference type="EMBL" id="QBB71802.1"/>
    </source>
</evidence>
<protein>
    <recommendedName>
        <fullName evidence="2">Type II secretion system protein H</fullName>
    </recommendedName>
    <alternativeName>
        <fullName evidence="10">General secretion pathway protein H</fullName>
    </alternativeName>
</protein>
<sequence length="150" mass="16319">MNSSRQHGFSLMELVAVMALLAIAIAVVSFGFSKSLTSAKIEAASRDLAAMLKYTRGQAIVKGQQQIFELNIETNSYKAPGRAIVRLPPSMHLGLLTATNELTSAQSGSIRFYPDGSSTGGHVTVYLGKREWHINVSWLTGEVGREEIQH</sequence>
<dbReference type="GO" id="GO:0015628">
    <property type="term" value="P:protein secretion by the type II secretion system"/>
    <property type="evidence" value="ECO:0007669"/>
    <property type="project" value="InterPro"/>
</dbReference>
<dbReference type="NCBIfam" id="TIGR02532">
    <property type="entry name" value="IV_pilin_GFxxxE"/>
    <property type="match status" value="1"/>
</dbReference>
<dbReference type="AlphaFoldDB" id="A0A411HMU7"/>
<keyword evidence="7 11" id="KW-1133">Transmembrane helix</keyword>
<dbReference type="Pfam" id="PF12019">
    <property type="entry name" value="GspH"/>
    <property type="match status" value="1"/>
</dbReference>
<dbReference type="RefSeq" id="WP_129835166.1">
    <property type="nucleotide sequence ID" value="NZ_CP035704.1"/>
</dbReference>
<gene>
    <name evidence="13" type="ORF">ELE36_16365</name>
</gene>
<keyword evidence="4" id="KW-0488">Methylation</keyword>
<keyword evidence="3" id="KW-1003">Cell membrane</keyword>
<dbReference type="InterPro" id="IPR045584">
    <property type="entry name" value="Pilin-like"/>
</dbReference>
<evidence type="ECO:0000256" key="4">
    <source>
        <dbReference type="ARBA" id="ARBA00022481"/>
    </source>
</evidence>
<dbReference type="Proteomes" id="UP000291562">
    <property type="component" value="Chromosome"/>
</dbReference>
<evidence type="ECO:0000256" key="2">
    <source>
        <dbReference type="ARBA" id="ARBA00021549"/>
    </source>
</evidence>
<evidence type="ECO:0000256" key="10">
    <source>
        <dbReference type="ARBA" id="ARBA00030775"/>
    </source>
</evidence>
<dbReference type="InterPro" id="IPR012902">
    <property type="entry name" value="N_methyl_site"/>
</dbReference>
<evidence type="ECO:0000259" key="12">
    <source>
        <dbReference type="Pfam" id="PF12019"/>
    </source>
</evidence>
<keyword evidence="14" id="KW-1185">Reference proteome</keyword>
<dbReference type="EMBL" id="CP035704">
    <property type="protein sequence ID" value="QBB71802.1"/>
    <property type="molecule type" value="Genomic_DNA"/>
</dbReference>
<evidence type="ECO:0000256" key="6">
    <source>
        <dbReference type="ARBA" id="ARBA00022692"/>
    </source>
</evidence>
<evidence type="ECO:0000256" key="9">
    <source>
        <dbReference type="ARBA" id="ARBA00025772"/>
    </source>
</evidence>
<keyword evidence="8 11" id="KW-0472">Membrane</keyword>
<feature type="transmembrane region" description="Helical" evidence="11">
    <location>
        <begin position="12"/>
        <end position="32"/>
    </location>
</feature>
<dbReference type="GO" id="GO:0015627">
    <property type="term" value="C:type II protein secretion system complex"/>
    <property type="evidence" value="ECO:0007669"/>
    <property type="project" value="InterPro"/>
</dbReference>
<accession>A0A411HMU7</accession>
<organism evidence="13 14">
    <name type="scientific">Pseudolysobacter antarcticus</name>
    <dbReference type="NCBI Taxonomy" id="2511995"/>
    <lineage>
        <taxon>Bacteria</taxon>
        <taxon>Pseudomonadati</taxon>
        <taxon>Pseudomonadota</taxon>
        <taxon>Gammaproteobacteria</taxon>
        <taxon>Lysobacterales</taxon>
        <taxon>Rhodanobacteraceae</taxon>
        <taxon>Pseudolysobacter</taxon>
    </lineage>
</organism>
<evidence type="ECO:0000256" key="8">
    <source>
        <dbReference type="ARBA" id="ARBA00023136"/>
    </source>
</evidence>